<dbReference type="RefSeq" id="WP_102374035.1">
    <property type="nucleotide sequence ID" value="NZ_JBBNOP010000014.1"/>
</dbReference>
<accession>A0ABV1JFX1</accession>
<reference evidence="4 5" key="1">
    <citation type="submission" date="2024-04" db="EMBL/GenBank/DDBJ databases">
        <title>Human intestinal bacterial collection.</title>
        <authorList>
            <person name="Pauvert C."/>
            <person name="Hitch T.C.A."/>
            <person name="Clavel T."/>
        </authorList>
    </citation>
    <scope>NUCLEOTIDE SEQUENCE [LARGE SCALE GENOMIC DNA]</scope>
    <source>
        <strain evidence="4 5">CLA-KB-H42</strain>
    </source>
</reference>
<proteinExistence type="predicted"/>
<dbReference type="EMBL" id="JBBNOP010000014">
    <property type="protein sequence ID" value="MEQ3363990.1"/>
    <property type="molecule type" value="Genomic_DNA"/>
</dbReference>
<evidence type="ECO:0000313" key="4">
    <source>
        <dbReference type="EMBL" id="MEQ3363990.1"/>
    </source>
</evidence>
<evidence type="ECO:0000256" key="2">
    <source>
        <dbReference type="PROSITE-ProRule" id="PRU00335"/>
    </source>
</evidence>
<feature type="domain" description="HTH tetR-type" evidence="3">
    <location>
        <begin position="5"/>
        <end position="65"/>
    </location>
</feature>
<comment type="caution">
    <text evidence="4">The sequence shown here is derived from an EMBL/GenBank/DDBJ whole genome shotgun (WGS) entry which is preliminary data.</text>
</comment>
<feature type="DNA-binding region" description="H-T-H motif" evidence="2">
    <location>
        <begin position="28"/>
        <end position="47"/>
    </location>
</feature>
<dbReference type="SUPFAM" id="SSF46689">
    <property type="entry name" value="Homeodomain-like"/>
    <property type="match status" value="1"/>
</dbReference>
<keyword evidence="5" id="KW-1185">Reference proteome</keyword>
<dbReference type="InterPro" id="IPR009057">
    <property type="entry name" value="Homeodomain-like_sf"/>
</dbReference>
<dbReference type="InterPro" id="IPR001647">
    <property type="entry name" value="HTH_TetR"/>
</dbReference>
<sequence length="189" mass="21190">MPEQRVTKVRVLDAALSIVREQGEEALSARAIAERAECSVQPIYSLFGDMAALAEELYDHARAWVAAYNLEHMHDGANLFEANGFSHLRLAKTETNLFRFLYLSPHMHPEGFEELFQSVALDGVEDCIQDLGHLSAEAAHELYLSMIVYTHGMAAMIACGAQFTDADLHERMDRSFQAFVAQIREGERS</sequence>
<name>A0ABV1JFX1_9ACTN</name>
<keyword evidence="1 2" id="KW-0238">DNA-binding</keyword>
<protein>
    <submittedName>
        <fullName evidence="4">TetR/AcrR family transcriptional regulator</fullName>
    </submittedName>
</protein>
<evidence type="ECO:0000259" key="3">
    <source>
        <dbReference type="PROSITE" id="PS50977"/>
    </source>
</evidence>
<evidence type="ECO:0000313" key="5">
    <source>
        <dbReference type="Proteomes" id="UP001487305"/>
    </source>
</evidence>
<dbReference type="Pfam" id="PF00440">
    <property type="entry name" value="TetR_N"/>
    <property type="match status" value="1"/>
</dbReference>
<dbReference type="PROSITE" id="PS50977">
    <property type="entry name" value="HTH_TETR_2"/>
    <property type="match status" value="1"/>
</dbReference>
<organism evidence="4 5">
    <name type="scientific">Raoultibacter massiliensis</name>
    <dbReference type="NCBI Taxonomy" id="1852371"/>
    <lineage>
        <taxon>Bacteria</taxon>
        <taxon>Bacillati</taxon>
        <taxon>Actinomycetota</taxon>
        <taxon>Coriobacteriia</taxon>
        <taxon>Eggerthellales</taxon>
        <taxon>Eggerthellaceae</taxon>
        <taxon>Raoultibacter</taxon>
    </lineage>
</organism>
<gene>
    <name evidence="4" type="ORF">AAA083_13485</name>
</gene>
<evidence type="ECO:0000256" key="1">
    <source>
        <dbReference type="ARBA" id="ARBA00023125"/>
    </source>
</evidence>
<dbReference type="Proteomes" id="UP001487305">
    <property type="component" value="Unassembled WGS sequence"/>
</dbReference>
<dbReference type="Gene3D" id="1.10.357.10">
    <property type="entry name" value="Tetracycline Repressor, domain 2"/>
    <property type="match status" value="1"/>
</dbReference>